<gene>
    <name evidence="6" type="ORF">L1994_06855</name>
</gene>
<dbReference type="GO" id="GO:0016791">
    <property type="term" value="F:phosphatase activity"/>
    <property type="evidence" value="ECO:0007669"/>
    <property type="project" value="TreeGrafter"/>
</dbReference>
<keyword evidence="3" id="KW-0479">Metal-binding</keyword>
<comment type="cofactor">
    <cofactor evidence="1">
        <name>Mg(2+)</name>
        <dbReference type="ChEBI" id="CHEBI:18420"/>
    </cofactor>
</comment>
<dbReference type="SFLD" id="SFLDS00003">
    <property type="entry name" value="Haloacid_Dehalogenase"/>
    <property type="match status" value="1"/>
</dbReference>
<evidence type="ECO:0000256" key="5">
    <source>
        <dbReference type="ARBA" id="ARBA00022842"/>
    </source>
</evidence>
<keyword evidence="5" id="KW-0460">Magnesium</keyword>
<reference evidence="6" key="1">
    <citation type="submission" date="2022-01" db="EMBL/GenBank/DDBJ databases">
        <title>Complete genome of Methanomicrobium antiquum DSM 21220.</title>
        <authorList>
            <person name="Chen S.-C."/>
            <person name="You Y.-T."/>
            <person name="Zhou Y.-Z."/>
            <person name="Lai M.-C."/>
        </authorList>
    </citation>
    <scope>NUCLEOTIDE SEQUENCE</scope>
    <source>
        <strain evidence="6">DSM 21220</strain>
    </source>
</reference>
<dbReference type="NCBIfam" id="TIGR01509">
    <property type="entry name" value="HAD-SF-IA-v3"/>
    <property type="match status" value="1"/>
</dbReference>
<dbReference type="PANTHER" id="PTHR46470">
    <property type="entry name" value="N-ACYLNEURAMINATE-9-PHOSPHATASE"/>
    <property type="match status" value="1"/>
</dbReference>
<dbReference type="AlphaFoldDB" id="A0AAF0FQ21"/>
<dbReference type="PANTHER" id="PTHR46470:SF2">
    <property type="entry name" value="GLYCERALDEHYDE 3-PHOSPHATE PHOSPHATASE"/>
    <property type="match status" value="1"/>
</dbReference>
<dbReference type="Proteomes" id="UP001218895">
    <property type="component" value="Chromosome"/>
</dbReference>
<protein>
    <submittedName>
        <fullName evidence="6">HAD family hydrolase</fullName>
    </submittedName>
</protein>
<dbReference type="GeneID" id="79950103"/>
<dbReference type="Gene3D" id="1.10.150.520">
    <property type="match status" value="1"/>
</dbReference>
<evidence type="ECO:0000256" key="3">
    <source>
        <dbReference type="ARBA" id="ARBA00022723"/>
    </source>
</evidence>
<name>A0AAF0FQ21_9EURY</name>
<dbReference type="RefSeq" id="WP_278098720.1">
    <property type="nucleotide sequence ID" value="NZ_CP091092.1"/>
</dbReference>
<dbReference type="EMBL" id="CP091092">
    <property type="protein sequence ID" value="WFN35881.1"/>
    <property type="molecule type" value="Genomic_DNA"/>
</dbReference>
<dbReference type="Pfam" id="PF13419">
    <property type="entry name" value="HAD_2"/>
    <property type="match status" value="1"/>
</dbReference>
<dbReference type="InterPro" id="IPR041492">
    <property type="entry name" value="HAD_2"/>
</dbReference>
<organism evidence="6 7">
    <name type="scientific">Methanomicrobium antiquum</name>
    <dbReference type="NCBI Taxonomy" id="487686"/>
    <lineage>
        <taxon>Archaea</taxon>
        <taxon>Methanobacteriati</taxon>
        <taxon>Methanobacteriota</taxon>
        <taxon>Stenosarchaea group</taxon>
        <taxon>Methanomicrobia</taxon>
        <taxon>Methanomicrobiales</taxon>
        <taxon>Methanomicrobiaceae</taxon>
        <taxon>Methanomicrobium</taxon>
    </lineage>
</organism>
<comment type="similarity">
    <text evidence="2">Belongs to the HAD-like hydrolase superfamily.</text>
</comment>
<keyword evidence="7" id="KW-1185">Reference proteome</keyword>
<dbReference type="InterPro" id="IPR023214">
    <property type="entry name" value="HAD_sf"/>
</dbReference>
<accession>A0AAF0FQ21</accession>
<evidence type="ECO:0000256" key="1">
    <source>
        <dbReference type="ARBA" id="ARBA00001946"/>
    </source>
</evidence>
<dbReference type="SUPFAM" id="SSF56784">
    <property type="entry name" value="HAD-like"/>
    <property type="match status" value="1"/>
</dbReference>
<dbReference type="InterPro" id="IPR036412">
    <property type="entry name" value="HAD-like_sf"/>
</dbReference>
<sequence>MKQKIPAGVRPKAILFDMDNTLYDFSDAKLKACTGVTDHIGAGTGEELLRYFLFGSYGFEDHGNIKQFMNDKNVWDEDTFMSAVSLYESLKLESLIAYPGVYETLPVIQDAGISMSIVTDAESSQAKKRLEKLGLRKYFSDIITPDVSGKRKPEPDTFLMALDKLSTKPSDSMVVGDSPRREIEPCNRLGITTIYAEYGDWLKIPSPNTIPDYTIKNFSEITGILKL</sequence>
<dbReference type="InterPro" id="IPR006439">
    <property type="entry name" value="HAD-SF_hydro_IA"/>
</dbReference>
<dbReference type="KEGG" id="manq:L1994_06855"/>
<dbReference type="InterPro" id="IPR051400">
    <property type="entry name" value="HAD-like_hydrolase"/>
</dbReference>
<dbReference type="SFLD" id="SFLDG01129">
    <property type="entry name" value="C1.5:_HAD__Beta-PGM__Phosphata"/>
    <property type="match status" value="1"/>
</dbReference>
<evidence type="ECO:0000313" key="6">
    <source>
        <dbReference type="EMBL" id="WFN35881.1"/>
    </source>
</evidence>
<keyword evidence="4 6" id="KW-0378">Hydrolase</keyword>
<evidence type="ECO:0000256" key="2">
    <source>
        <dbReference type="ARBA" id="ARBA00007958"/>
    </source>
</evidence>
<evidence type="ECO:0000313" key="7">
    <source>
        <dbReference type="Proteomes" id="UP001218895"/>
    </source>
</evidence>
<dbReference type="NCBIfam" id="TIGR01549">
    <property type="entry name" value="HAD-SF-IA-v1"/>
    <property type="match status" value="1"/>
</dbReference>
<evidence type="ECO:0000256" key="4">
    <source>
        <dbReference type="ARBA" id="ARBA00022801"/>
    </source>
</evidence>
<dbReference type="GO" id="GO:0046872">
    <property type="term" value="F:metal ion binding"/>
    <property type="evidence" value="ECO:0007669"/>
    <property type="project" value="UniProtKB-KW"/>
</dbReference>
<dbReference type="Gene3D" id="3.40.50.1000">
    <property type="entry name" value="HAD superfamily/HAD-like"/>
    <property type="match status" value="1"/>
</dbReference>
<dbReference type="GO" id="GO:0044281">
    <property type="term" value="P:small molecule metabolic process"/>
    <property type="evidence" value="ECO:0007669"/>
    <property type="project" value="UniProtKB-ARBA"/>
</dbReference>
<proteinExistence type="inferred from homology"/>